<reference evidence="2 3" key="1">
    <citation type="submission" date="2019-05" db="EMBL/GenBank/DDBJ databases">
        <title>Another draft genome of Portunus trituberculatus and its Hox gene families provides insights of decapod evolution.</title>
        <authorList>
            <person name="Jeong J.-H."/>
            <person name="Song I."/>
            <person name="Kim S."/>
            <person name="Choi T."/>
            <person name="Kim D."/>
            <person name="Ryu S."/>
            <person name="Kim W."/>
        </authorList>
    </citation>
    <scope>NUCLEOTIDE SEQUENCE [LARGE SCALE GENOMIC DNA]</scope>
    <source>
        <tissue evidence="2">Muscle</tissue>
    </source>
</reference>
<sequence>MKTKKGTTTTTPTVTTTTTTTTTTSYHQPLLSPLSLSHQPTFSPASHHGPFTCRGQRKGGRKDKDKSPKRKGANGISCIQTDGQKTYMQAKAQAGTQVGKQAETNKQDYRNTPGEAFLAVSVPQLNDVQGPESRQWCLCGRGRSNYKRTMTETTTTASAGSAANVSSAEQGPSLLLGAYLVSPPLRQCPLLPAFPMPTGTLSHRCYVTPMQIKTFYRLNKERFHRRYFLSSFMDAWSGKSVGAEMRDQSKILDCRGTETPKKKVQR</sequence>
<dbReference type="AlphaFoldDB" id="A0A5B7E413"/>
<evidence type="ECO:0000256" key="1">
    <source>
        <dbReference type="SAM" id="MobiDB-lite"/>
    </source>
</evidence>
<dbReference type="EMBL" id="VSRR010001853">
    <property type="protein sequence ID" value="MPC28087.1"/>
    <property type="molecule type" value="Genomic_DNA"/>
</dbReference>
<dbReference type="Proteomes" id="UP000324222">
    <property type="component" value="Unassembled WGS sequence"/>
</dbReference>
<feature type="region of interest" description="Disordered" evidence="1">
    <location>
        <begin position="1"/>
        <end position="77"/>
    </location>
</feature>
<feature type="compositionally biased region" description="Low complexity" evidence="1">
    <location>
        <begin position="7"/>
        <end position="40"/>
    </location>
</feature>
<organism evidence="2 3">
    <name type="scientific">Portunus trituberculatus</name>
    <name type="common">Swimming crab</name>
    <name type="synonym">Neptunus trituberculatus</name>
    <dbReference type="NCBI Taxonomy" id="210409"/>
    <lineage>
        <taxon>Eukaryota</taxon>
        <taxon>Metazoa</taxon>
        <taxon>Ecdysozoa</taxon>
        <taxon>Arthropoda</taxon>
        <taxon>Crustacea</taxon>
        <taxon>Multicrustacea</taxon>
        <taxon>Malacostraca</taxon>
        <taxon>Eumalacostraca</taxon>
        <taxon>Eucarida</taxon>
        <taxon>Decapoda</taxon>
        <taxon>Pleocyemata</taxon>
        <taxon>Brachyura</taxon>
        <taxon>Eubrachyura</taxon>
        <taxon>Portunoidea</taxon>
        <taxon>Portunidae</taxon>
        <taxon>Portuninae</taxon>
        <taxon>Portunus</taxon>
    </lineage>
</organism>
<protein>
    <submittedName>
        <fullName evidence="2">Uncharacterized protein</fullName>
    </submittedName>
</protein>
<name>A0A5B7E413_PORTR</name>
<evidence type="ECO:0000313" key="2">
    <source>
        <dbReference type="EMBL" id="MPC28087.1"/>
    </source>
</evidence>
<gene>
    <name evidence="2" type="ORF">E2C01_021282</name>
</gene>
<proteinExistence type="predicted"/>
<keyword evidence="3" id="KW-1185">Reference proteome</keyword>
<feature type="compositionally biased region" description="Basic residues" evidence="1">
    <location>
        <begin position="55"/>
        <end position="72"/>
    </location>
</feature>
<accession>A0A5B7E413</accession>
<comment type="caution">
    <text evidence="2">The sequence shown here is derived from an EMBL/GenBank/DDBJ whole genome shotgun (WGS) entry which is preliminary data.</text>
</comment>
<evidence type="ECO:0000313" key="3">
    <source>
        <dbReference type="Proteomes" id="UP000324222"/>
    </source>
</evidence>